<evidence type="ECO:0000313" key="2">
    <source>
        <dbReference type="Proteomes" id="UP000316621"/>
    </source>
</evidence>
<dbReference type="EMBL" id="CM010718">
    <property type="protein sequence ID" value="RZC58834.1"/>
    <property type="molecule type" value="Genomic_DNA"/>
</dbReference>
<protein>
    <submittedName>
        <fullName evidence="1">Uncharacterized protein</fullName>
    </submittedName>
</protein>
<dbReference type="Proteomes" id="UP000316621">
    <property type="component" value="Chromosome 4"/>
</dbReference>
<organism evidence="1 2">
    <name type="scientific">Papaver somniferum</name>
    <name type="common">Opium poppy</name>
    <dbReference type="NCBI Taxonomy" id="3469"/>
    <lineage>
        <taxon>Eukaryota</taxon>
        <taxon>Viridiplantae</taxon>
        <taxon>Streptophyta</taxon>
        <taxon>Embryophyta</taxon>
        <taxon>Tracheophyta</taxon>
        <taxon>Spermatophyta</taxon>
        <taxon>Magnoliopsida</taxon>
        <taxon>Ranunculales</taxon>
        <taxon>Papaveraceae</taxon>
        <taxon>Papaveroideae</taxon>
        <taxon>Papaver</taxon>
    </lineage>
</organism>
<proteinExistence type="predicted"/>
<dbReference type="AlphaFoldDB" id="A0A4Y7JCG6"/>
<sequence>MTGDLAKRLSIFVTLKFSIGKEEQEGRPIAPPSATRGCWRLCEGGKPTGSNSVQATYDGAAYICATAELTPLPANTVPLLLADRRGYGGFNQPANNVQPLKEGSGNLFLMRELTPENLRGDSTREFARNMDDHGINVAPMVVVTGGCI</sequence>
<dbReference type="Gramene" id="RZC58834">
    <property type="protein sequence ID" value="RZC58834"/>
    <property type="gene ID" value="C5167_006138"/>
</dbReference>
<name>A0A4Y7JCG6_PAPSO</name>
<evidence type="ECO:0000313" key="1">
    <source>
        <dbReference type="EMBL" id="RZC58834.1"/>
    </source>
</evidence>
<reference evidence="1 2" key="1">
    <citation type="journal article" date="2018" name="Science">
        <title>The opium poppy genome and morphinan production.</title>
        <authorList>
            <person name="Guo L."/>
            <person name="Winzer T."/>
            <person name="Yang X."/>
            <person name="Li Y."/>
            <person name="Ning Z."/>
            <person name="He Z."/>
            <person name="Teodor R."/>
            <person name="Lu Y."/>
            <person name="Bowser T.A."/>
            <person name="Graham I.A."/>
            <person name="Ye K."/>
        </authorList>
    </citation>
    <scope>NUCLEOTIDE SEQUENCE [LARGE SCALE GENOMIC DNA]</scope>
    <source>
        <strain evidence="2">cv. HN1</strain>
        <tissue evidence="1">Leaves</tissue>
    </source>
</reference>
<accession>A0A4Y7JCG6</accession>
<gene>
    <name evidence="1" type="ORF">C5167_006138</name>
</gene>
<keyword evidence="2" id="KW-1185">Reference proteome</keyword>